<dbReference type="PANTHER" id="PTHR42798:SF2">
    <property type="entry name" value="ABC TRANSPORTER ATP-BINDING PROTEIN MG467-RELATED"/>
    <property type="match status" value="1"/>
</dbReference>
<dbReference type="InterPro" id="IPR017911">
    <property type="entry name" value="MacB-like_ATP-bd"/>
</dbReference>
<evidence type="ECO:0000256" key="4">
    <source>
        <dbReference type="ARBA" id="ARBA00022741"/>
    </source>
</evidence>
<dbReference type="PATRIC" id="fig|1445510.3.peg.3779"/>
<name>A0A0C5VR13_9GAMM</name>
<dbReference type="FunFam" id="3.40.50.300:FF:000230">
    <property type="entry name" value="Lipoprotein-releasing system ATP-binding protein LolD"/>
    <property type="match status" value="1"/>
</dbReference>
<feature type="domain" description="ABC transporter" evidence="8">
    <location>
        <begin position="9"/>
        <end position="230"/>
    </location>
</feature>
<dbReference type="InterPro" id="IPR003593">
    <property type="entry name" value="AAA+_ATPase"/>
</dbReference>
<dbReference type="GO" id="GO:0044874">
    <property type="term" value="P:lipoprotein localization to outer membrane"/>
    <property type="evidence" value="ECO:0007669"/>
    <property type="project" value="UniProtKB-ARBA"/>
</dbReference>
<dbReference type="PROSITE" id="PS00211">
    <property type="entry name" value="ABC_TRANSPORTER_1"/>
    <property type="match status" value="1"/>
</dbReference>
<evidence type="ECO:0000313" key="10">
    <source>
        <dbReference type="Proteomes" id="UP000032266"/>
    </source>
</evidence>
<dbReference type="STRING" id="1445510.YC6258_03802"/>
<comment type="similarity">
    <text evidence="1">Belongs to the ABC transporter superfamily.</text>
</comment>
<accession>A0A0C5VR13</accession>
<dbReference type="PANTHER" id="PTHR42798">
    <property type="entry name" value="LIPOPROTEIN-RELEASING SYSTEM ATP-BINDING PROTEIN LOLD"/>
    <property type="match status" value="1"/>
</dbReference>
<evidence type="ECO:0000256" key="2">
    <source>
        <dbReference type="ARBA" id="ARBA00022448"/>
    </source>
</evidence>
<dbReference type="GO" id="GO:0016887">
    <property type="term" value="F:ATP hydrolysis activity"/>
    <property type="evidence" value="ECO:0007669"/>
    <property type="project" value="InterPro"/>
</dbReference>
<dbReference type="KEGG" id="gsn:YC6258_03802"/>
<dbReference type="SMART" id="SM00382">
    <property type="entry name" value="AAA"/>
    <property type="match status" value="1"/>
</dbReference>
<evidence type="ECO:0000256" key="7">
    <source>
        <dbReference type="ARBA" id="ARBA00023136"/>
    </source>
</evidence>
<evidence type="ECO:0000256" key="5">
    <source>
        <dbReference type="ARBA" id="ARBA00022840"/>
    </source>
</evidence>
<dbReference type="InterPro" id="IPR003439">
    <property type="entry name" value="ABC_transporter-like_ATP-bd"/>
</dbReference>
<keyword evidence="5" id="KW-0067">ATP-binding</keyword>
<dbReference type="Pfam" id="PF00005">
    <property type="entry name" value="ABC_tran"/>
    <property type="match status" value="1"/>
</dbReference>
<dbReference type="HOGENOM" id="CLU_000604_1_22_6"/>
<keyword evidence="10" id="KW-1185">Reference proteome</keyword>
<dbReference type="RefSeq" id="WP_044618002.1">
    <property type="nucleotide sequence ID" value="NZ_CP007142.1"/>
</dbReference>
<dbReference type="Gene3D" id="3.40.50.300">
    <property type="entry name" value="P-loop containing nucleotide triphosphate hydrolases"/>
    <property type="match status" value="1"/>
</dbReference>
<reference evidence="9 10" key="1">
    <citation type="submission" date="2014-01" db="EMBL/GenBank/DDBJ databases">
        <title>Full genme sequencing of cellulolytic bacterium Gynuella sunshinyii YC6258T gen. nov., sp. nov.</title>
        <authorList>
            <person name="Khan H."/>
            <person name="Chung E.J."/>
            <person name="Chung Y.R."/>
        </authorList>
    </citation>
    <scope>NUCLEOTIDE SEQUENCE [LARGE SCALE GENOMIC DNA]</scope>
    <source>
        <strain evidence="9 10">YC6258</strain>
    </source>
</reference>
<dbReference type="EMBL" id="CP007142">
    <property type="protein sequence ID" value="AJQ95838.1"/>
    <property type="molecule type" value="Genomic_DNA"/>
</dbReference>
<evidence type="ECO:0000313" key="9">
    <source>
        <dbReference type="EMBL" id="AJQ95838.1"/>
    </source>
</evidence>
<dbReference type="GO" id="GO:0089705">
    <property type="term" value="P:protein localization to outer membrane"/>
    <property type="evidence" value="ECO:0007669"/>
    <property type="project" value="UniProtKB-ARBA"/>
</dbReference>
<dbReference type="GO" id="GO:0005524">
    <property type="term" value="F:ATP binding"/>
    <property type="evidence" value="ECO:0007669"/>
    <property type="project" value="UniProtKB-KW"/>
</dbReference>
<dbReference type="Proteomes" id="UP000032266">
    <property type="component" value="Chromosome"/>
</dbReference>
<evidence type="ECO:0000256" key="1">
    <source>
        <dbReference type="ARBA" id="ARBA00005417"/>
    </source>
</evidence>
<keyword evidence="4" id="KW-0547">Nucleotide-binding</keyword>
<evidence type="ECO:0000256" key="3">
    <source>
        <dbReference type="ARBA" id="ARBA00022475"/>
    </source>
</evidence>
<proteinExistence type="inferred from homology"/>
<dbReference type="InterPro" id="IPR027417">
    <property type="entry name" value="P-loop_NTPase"/>
</dbReference>
<dbReference type="SUPFAM" id="SSF52540">
    <property type="entry name" value="P-loop containing nucleoside triphosphate hydrolases"/>
    <property type="match status" value="1"/>
</dbReference>
<keyword evidence="6" id="KW-1278">Translocase</keyword>
<dbReference type="PROSITE" id="PS50893">
    <property type="entry name" value="ABC_TRANSPORTER_2"/>
    <property type="match status" value="1"/>
</dbReference>
<keyword evidence="7" id="KW-0472">Membrane</keyword>
<dbReference type="AlphaFoldDB" id="A0A0C5VR13"/>
<evidence type="ECO:0000256" key="6">
    <source>
        <dbReference type="ARBA" id="ARBA00022967"/>
    </source>
</evidence>
<protein>
    <submittedName>
        <fullName evidence="9">ABC-type antimicrobial peptide transport system, ATPase component</fullName>
    </submittedName>
</protein>
<keyword evidence="2" id="KW-0813">Transport</keyword>
<sequence length="230" mass="25661">MSNELQVVLECRNLSKEYSVGPERLKVLNGLSVVIRQGELVSVVGASGSGKTTLLNLLAGLDQSSDGEIFIAGHSLTRMGSRQRDQLRNRDMGFVFQFHHLLPEFTALENVILPAWLGGKQSEETYERGKLLLQQVGLGQRYHHKPSELSGGERQRVAIARSLINSPRLVLMDEPTGNLDEETAGQIRELIFELNQQVGTSFIIVTHSRELAQKTQIMYRLKDGRLEIVG</sequence>
<dbReference type="CDD" id="cd03255">
    <property type="entry name" value="ABC_MJ0796_LolCDE_FtsE"/>
    <property type="match status" value="1"/>
</dbReference>
<organism evidence="9 10">
    <name type="scientific">Gynuella sunshinyii YC6258</name>
    <dbReference type="NCBI Taxonomy" id="1445510"/>
    <lineage>
        <taxon>Bacteria</taxon>
        <taxon>Pseudomonadati</taxon>
        <taxon>Pseudomonadota</taxon>
        <taxon>Gammaproteobacteria</taxon>
        <taxon>Oceanospirillales</taxon>
        <taxon>Saccharospirillaceae</taxon>
        <taxon>Gynuella</taxon>
    </lineage>
</organism>
<gene>
    <name evidence="9" type="ORF">YC6258_03802</name>
</gene>
<keyword evidence="3" id="KW-1003">Cell membrane</keyword>
<evidence type="ECO:0000259" key="8">
    <source>
        <dbReference type="PROSITE" id="PS50893"/>
    </source>
</evidence>
<dbReference type="InterPro" id="IPR017871">
    <property type="entry name" value="ABC_transporter-like_CS"/>
</dbReference>
<dbReference type="OrthoDB" id="9801477at2"/>